<name>A0A8K0SIT8_9HYPO</name>
<gene>
    <name evidence="3" type="ORF">B0I35DRAFT_438037</name>
</gene>
<dbReference type="GO" id="GO:0016491">
    <property type="term" value="F:oxidoreductase activity"/>
    <property type="evidence" value="ECO:0007669"/>
    <property type="project" value="UniProtKB-KW"/>
</dbReference>
<organism evidence="3 4">
    <name type="scientific">Stachybotrys elegans</name>
    <dbReference type="NCBI Taxonomy" id="80388"/>
    <lineage>
        <taxon>Eukaryota</taxon>
        <taxon>Fungi</taxon>
        <taxon>Dikarya</taxon>
        <taxon>Ascomycota</taxon>
        <taxon>Pezizomycotina</taxon>
        <taxon>Sordariomycetes</taxon>
        <taxon>Hypocreomycetidae</taxon>
        <taxon>Hypocreales</taxon>
        <taxon>Stachybotryaceae</taxon>
        <taxon>Stachybotrys</taxon>
    </lineage>
</organism>
<reference evidence="3" key="1">
    <citation type="journal article" date="2021" name="Nat. Commun.">
        <title>Genetic determinants of endophytism in the Arabidopsis root mycobiome.</title>
        <authorList>
            <person name="Mesny F."/>
            <person name="Miyauchi S."/>
            <person name="Thiergart T."/>
            <person name="Pickel B."/>
            <person name="Atanasova L."/>
            <person name="Karlsson M."/>
            <person name="Huettel B."/>
            <person name="Barry K.W."/>
            <person name="Haridas S."/>
            <person name="Chen C."/>
            <person name="Bauer D."/>
            <person name="Andreopoulos W."/>
            <person name="Pangilinan J."/>
            <person name="LaButti K."/>
            <person name="Riley R."/>
            <person name="Lipzen A."/>
            <person name="Clum A."/>
            <person name="Drula E."/>
            <person name="Henrissat B."/>
            <person name="Kohler A."/>
            <person name="Grigoriev I.V."/>
            <person name="Martin F.M."/>
            <person name="Hacquard S."/>
        </authorList>
    </citation>
    <scope>NUCLEOTIDE SEQUENCE</scope>
    <source>
        <strain evidence="3">MPI-CAGE-CH-0235</strain>
    </source>
</reference>
<accession>A0A8K0SIT8</accession>
<keyword evidence="2" id="KW-0560">Oxidoreductase</keyword>
<dbReference type="InterPro" id="IPR036291">
    <property type="entry name" value="NAD(P)-bd_dom_sf"/>
</dbReference>
<evidence type="ECO:0000256" key="1">
    <source>
        <dbReference type="ARBA" id="ARBA00006484"/>
    </source>
</evidence>
<proteinExistence type="inferred from homology"/>
<evidence type="ECO:0000256" key="2">
    <source>
        <dbReference type="ARBA" id="ARBA00023002"/>
    </source>
</evidence>
<dbReference type="PANTHER" id="PTHR24320">
    <property type="entry name" value="RETINOL DEHYDROGENASE"/>
    <property type="match status" value="1"/>
</dbReference>
<dbReference type="EMBL" id="JAGPNK010000011">
    <property type="protein sequence ID" value="KAH7311415.1"/>
    <property type="molecule type" value="Genomic_DNA"/>
</dbReference>
<sequence length="329" mass="35476">MAPAYDAQTTGDELVKEYASELKGKIILTTGVSPAGLGALFVEALAKGGEPAILILASRNAEKAQKVADSLTAANSSVSVRILKLDLGSLAAVREAADIVNGWDDVPQIDVLVNNGGIMGTDYAVSPDGFESQFATNHLGHFLFTNLIMDKILKSPTPRVVSVSSDGHRLNPIRWADLDFSKGETYNKWHAYGQSKTANILMAVSLAKKLGPKGLLAFSLHPGVIGSTQLGDHIDWNVDYPTLNAVDKALGNTEGFATGFKWKTEQEGIATHVFAALAPELKEHNGAYLDNAHVAHPERETIKPWAVSRSEAERLWKLSEELVGQKFSY</sequence>
<dbReference type="PANTHER" id="PTHR24320:SF283">
    <property type="entry name" value="RETINOL DEHYDROGENASE 11"/>
    <property type="match status" value="1"/>
</dbReference>
<dbReference type="Gene3D" id="3.40.50.720">
    <property type="entry name" value="NAD(P)-binding Rossmann-like Domain"/>
    <property type="match status" value="1"/>
</dbReference>
<evidence type="ECO:0000313" key="4">
    <source>
        <dbReference type="Proteomes" id="UP000813444"/>
    </source>
</evidence>
<dbReference type="SUPFAM" id="SSF51735">
    <property type="entry name" value="NAD(P)-binding Rossmann-fold domains"/>
    <property type="match status" value="1"/>
</dbReference>
<dbReference type="Proteomes" id="UP000813444">
    <property type="component" value="Unassembled WGS sequence"/>
</dbReference>
<comment type="similarity">
    <text evidence="1">Belongs to the short-chain dehydrogenases/reductases (SDR) family.</text>
</comment>
<dbReference type="InterPro" id="IPR002347">
    <property type="entry name" value="SDR_fam"/>
</dbReference>
<dbReference type="AlphaFoldDB" id="A0A8K0SIT8"/>
<evidence type="ECO:0000313" key="3">
    <source>
        <dbReference type="EMBL" id="KAH7311415.1"/>
    </source>
</evidence>
<dbReference type="Pfam" id="PF00106">
    <property type="entry name" value="adh_short"/>
    <property type="match status" value="1"/>
</dbReference>
<protein>
    <submittedName>
        <fullName evidence="3">Uncharacterized protein</fullName>
    </submittedName>
</protein>
<comment type="caution">
    <text evidence="3">The sequence shown here is derived from an EMBL/GenBank/DDBJ whole genome shotgun (WGS) entry which is preliminary data.</text>
</comment>
<keyword evidence="4" id="KW-1185">Reference proteome</keyword>
<dbReference type="OrthoDB" id="191139at2759"/>